<dbReference type="CDD" id="cd01392">
    <property type="entry name" value="HTH_LacI"/>
    <property type="match status" value="1"/>
</dbReference>
<dbReference type="InterPro" id="IPR010982">
    <property type="entry name" value="Lambda_DNA-bd_dom_sf"/>
</dbReference>
<dbReference type="CDD" id="cd06267">
    <property type="entry name" value="PBP1_LacI_sugar_binding-like"/>
    <property type="match status" value="1"/>
</dbReference>
<dbReference type="PROSITE" id="PS50932">
    <property type="entry name" value="HTH_LACI_2"/>
    <property type="match status" value="1"/>
</dbReference>
<dbReference type="PANTHER" id="PTHR30146:SF148">
    <property type="entry name" value="HTH-TYPE TRANSCRIPTIONAL REPRESSOR PURR-RELATED"/>
    <property type="match status" value="1"/>
</dbReference>
<dbReference type="InterPro" id="IPR028082">
    <property type="entry name" value="Peripla_BP_I"/>
</dbReference>
<accession>A0A1M4ZX20</accession>
<dbReference type="PANTHER" id="PTHR30146">
    <property type="entry name" value="LACI-RELATED TRANSCRIPTIONAL REPRESSOR"/>
    <property type="match status" value="1"/>
</dbReference>
<sequence length="336" mass="37358">MVTLKDVANTLGLSVSTISRVLNEPGFGSEKTRVKVLKAIEELGYTPNTVAQSMIRGKTNQIALVIPDVCNPFYTSIARGVEDVCLKNKYRLLLCNTDENTAKQNGYLDSIRGHLCDGFVISVVSEEDTSLNKINYNDIPFVMISRKCSSVEADFVGIDDHYGAYRATTHLIRRGHRKIATICGKQDTYPGRMRLKGYLDALKDQGIEENESYIINCDFTVESAHRAAHELLRLETPPTAIFVANNLMTLGCLTYLKEHNIKVPEEISVVAFYEPDWASICYSPLTCVDVSAYEMGTIAAELLFERLEDASFPKKEILLTPELTVRESCGGPVPRG</sequence>
<dbReference type="SMART" id="SM00354">
    <property type="entry name" value="HTH_LACI"/>
    <property type="match status" value="1"/>
</dbReference>
<dbReference type="Gene3D" id="1.10.260.40">
    <property type="entry name" value="lambda repressor-like DNA-binding domains"/>
    <property type="match status" value="1"/>
</dbReference>
<proteinExistence type="predicted"/>
<dbReference type="OrthoDB" id="9784962at2"/>
<dbReference type="RefSeq" id="WP_072853084.1">
    <property type="nucleotide sequence ID" value="NZ_FQVI01000017.1"/>
</dbReference>
<reference evidence="6 7" key="1">
    <citation type="submission" date="2016-11" db="EMBL/GenBank/DDBJ databases">
        <authorList>
            <person name="Jaros S."/>
            <person name="Januszkiewicz K."/>
            <person name="Wedrychowicz H."/>
        </authorList>
    </citation>
    <scope>NUCLEOTIDE SEQUENCE [LARGE SCALE GENOMIC DNA]</scope>
    <source>
        <strain evidence="6 7">DSM 17459</strain>
    </source>
</reference>
<keyword evidence="2" id="KW-0805">Transcription regulation</keyword>
<keyword evidence="3" id="KW-0238">DNA-binding</keyword>
<evidence type="ECO:0000259" key="5">
    <source>
        <dbReference type="PROSITE" id="PS50932"/>
    </source>
</evidence>
<evidence type="ECO:0000256" key="1">
    <source>
        <dbReference type="ARBA" id="ARBA00022491"/>
    </source>
</evidence>
<organism evidence="6 7">
    <name type="scientific">Lactonifactor longoviformis DSM 17459</name>
    <dbReference type="NCBI Taxonomy" id="1122155"/>
    <lineage>
        <taxon>Bacteria</taxon>
        <taxon>Bacillati</taxon>
        <taxon>Bacillota</taxon>
        <taxon>Clostridia</taxon>
        <taxon>Eubacteriales</taxon>
        <taxon>Clostridiaceae</taxon>
        <taxon>Lactonifactor</taxon>
    </lineage>
</organism>
<keyword evidence="4" id="KW-0804">Transcription</keyword>
<keyword evidence="7" id="KW-1185">Reference proteome</keyword>
<evidence type="ECO:0000256" key="3">
    <source>
        <dbReference type="ARBA" id="ARBA00023125"/>
    </source>
</evidence>
<dbReference type="Proteomes" id="UP000184245">
    <property type="component" value="Unassembled WGS sequence"/>
</dbReference>
<feature type="domain" description="HTH lacI-type" evidence="5">
    <location>
        <begin position="2"/>
        <end position="56"/>
    </location>
</feature>
<evidence type="ECO:0000256" key="4">
    <source>
        <dbReference type="ARBA" id="ARBA00023163"/>
    </source>
</evidence>
<dbReference type="STRING" id="1122155.SAMN02745158_02942"/>
<evidence type="ECO:0000256" key="2">
    <source>
        <dbReference type="ARBA" id="ARBA00023015"/>
    </source>
</evidence>
<dbReference type="SUPFAM" id="SSF47413">
    <property type="entry name" value="lambda repressor-like DNA-binding domains"/>
    <property type="match status" value="1"/>
</dbReference>
<dbReference type="InterPro" id="IPR046335">
    <property type="entry name" value="LacI/GalR-like_sensor"/>
</dbReference>
<name>A0A1M4ZX20_9CLOT</name>
<dbReference type="InterPro" id="IPR000843">
    <property type="entry name" value="HTH_LacI"/>
</dbReference>
<dbReference type="Pfam" id="PF00356">
    <property type="entry name" value="LacI"/>
    <property type="match status" value="1"/>
</dbReference>
<dbReference type="AlphaFoldDB" id="A0A1M4ZX20"/>
<dbReference type="Pfam" id="PF13377">
    <property type="entry name" value="Peripla_BP_3"/>
    <property type="match status" value="1"/>
</dbReference>
<dbReference type="Gene3D" id="3.40.50.2300">
    <property type="match status" value="2"/>
</dbReference>
<dbReference type="EMBL" id="FQVI01000017">
    <property type="protein sequence ID" value="SHF22571.1"/>
    <property type="molecule type" value="Genomic_DNA"/>
</dbReference>
<keyword evidence="1" id="KW-0678">Repressor</keyword>
<dbReference type="GO" id="GO:0000976">
    <property type="term" value="F:transcription cis-regulatory region binding"/>
    <property type="evidence" value="ECO:0007669"/>
    <property type="project" value="TreeGrafter"/>
</dbReference>
<dbReference type="SUPFAM" id="SSF53822">
    <property type="entry name" value="Periplasmic binding protein-like I"/>
    <property type="match status" value="1"/>
</dbReference>
<protein>
    <submittedName>
        <fullName evidence="6">Transcriptional regulator, LacI family</fullName>
    </submittedName>
</protein>
<dbReference type="GO" id="GO:0003700">
    <property type="term" value="F:DNA-binding transcription factor activity"/>
    <property type="evidence" value="ECO:0007669"/>
    <property type="project" value="TreeGrafter"/>
</dbReference>
<gene>
    <name evidence="6" type="ORF">SAMN02745158_02942</name>
</gene>
<evidence type="ECO:0000313" key="7">
    <source>
        <dbReference type="Proteomes" id="UP000184245"/>
    </source>
</evidence>
<evidence type="ECO:0000313" key="6">
    <source>
        <dbReference type="EMBL" id="SHF22571.1"/>
    </source>
</evidence>